<dbReference type="AlphaFoldDB" id="A0A0F9AF35"/>
<accession>A0A0F9AF35</accession>
<comment type="caution">
    <text evidence="1">The sequence shown here is derived from an EMBL/GenBank/DDBJ whole genome shotgun (WGS) entry which is preliminary data.</text>
</comment>
<reference evidence="1" key="1">
    <citation type="journal article" date="2015" name="Nature">
        <title>Complex archaea that bridge the gap between prokaryotes and eukaryotes.</title>
        <authorList>
            <person name="Spang A."/>
            <person name="Saw J.H."/>
            <person name="Jorgensen S.L."/>
            <person name="Zaremba-Niedzwiedzka K."/>
            <person name="Martijn J."/>
            <person name="Lind A.E."/>
            <person name="van Eijk R."/>
            <person name="Schleper C."/>
            <person name="Guy L."/>
            <person name="Ettema T.J."/>
        </authorList>
    </citation>
    <scope>NUCLEOTIDE SEQUENCE</scope>
</reference>
<sequence>MSVHSTLGIPRVYLAGPIAGCTWDETSDWRVWVEEEMLPEVECLSPLRGKEFLQQLRKVPMGNAPKQSGDFAHDQLDAAISSPHSIVVRDHWDVMNADLLFVNLLPSKKIGFPSIGTMFELAWAWKFNKPAVVAMQKGSPNDHPF</sequence>
<name>A0A0F9AF35_9ZZZZ</name>
<dbReference type="Gene3D" id="3.40.50.450">
    <property type="match status" value="1"/>
</dbReference>
<organism evidence="1">
    <name type="scientific">marine sediment metagenome</name>
    <dbReference type="NCBI Taxonomy" id="412755"/>
    <lineage>
        <taxon>unclassified sequences</taxon>
        <taxon>metagenomes</taxon>
        <taxon>ecological metagenomes</taxon>
    </lineage>
</organism>
<protein>
    <recommendedName>
        <fullName evidence="2">Nucleoside 2-deoxyribosyltransferase</fullName>
    </recommendedName>
</protein>
<dbReference type="SUPFAM" id="SSF52309">
    <property type="entry name" value="N-(deoxy)ribosyltransferase-like"/>
    <property type="match status" value="1"/>
</dbReference>
<proteinExistence type="predicted"/>
<feature type="non-terminal residue" evidence="1">
    <location>
        <position position="145"/>
    </location>
</feature>
<gene>
    <name evidence="1" type="ORF">LCGC14_2579830</name>
</gene>
<dbReference type="EMBL" id="LAZR01043039">
    <property type="protein sequence ID" value="KKL08045.1"/>
    <property type="molecule type" value="Genomic_DNA"/>
</dbReference>
<evidence type="ECO:0008006" key="2">
    <source>
        <dbReference type="Google" id="ProtNLM"/>
    </source>
</evidence>
<evidence type="ECO:0000313" key="1">
    <source>
        <dbReference type="EMBL" id="KKL08045.1"/>
    </source>
</evidence>